<dbReference type="PANTHER" id="PTHR10572">
    <property type="entry name" value="3-HYDROXY-3-METHYLGLUTARYL-COENZYME A REDUCTASE"/>
    <property type="match status" value="1"/>
</dbReference>
<dbReference type="CDD" id="cd00644">
    <property type="entry name" value="HMG-CoA_reductase_classII"/>
    <property type="match status" value="1"/>
</dbReference>
<name>A0A4P9XD58_9FUNG</name>
<dbReference type="InterPro" id="IPR002202">
    <property type="entry name" value="HMG_CoA_Rdtase"/>
</dbReference>
<sequence length="1044" mass="111885">MADPPRYEPGDGLPAGTPHTIWSGFYKKAIRERQAQLRLAFPDVFRTAAPAASASSPTTASAPSPPTPSLESPSPPTHAVTSHHPDAFPICGLSEAMADNMIENCIGTLGLPVGLALNFVINGRPMVVPLAVEEPSVVAAVSGSAKFIAGASPDGTFHASTTERNIMVAQIQLLDVPAPRLAAAKTDLDAQADAVRDRAESFCLNMAKRGGGVVRVETRIVAARERPARPNELRVTPPAGQRGGWLVVHIHLDVMDAMGANICSTVAEGVAPFLAQVARARVGLRIVSNYCTNRRARAHFRVPVGALAYKGLPGRDVARRLMEAYEWAEDDVFRATTHNKGIMNGVDAVAIATGQDWRAVEAAAHAFAARSGRYRPLTQYWIERAPDASASSTASSASSAASDTSDDDAAQQALDNGFFCGELELPLAVGTVGGVLKTNPVYAALLGMMRHPSAQELSMVMVSVGLAQNFAALRALVTEGIQRGHMALHARNVAVAAGASPQVINECVAYMIASQRITVNTAKEYLDAHELHRFLISPSSTDLAGLATNTLGAAAAAAATAPLAAPPSMFYFEDMIPNASGARDRLTLNIAFMSLQAEPTNLELMAGAQPSPLVTALFGLKSHRWLHRVLSALGDVRLGGQRSNVALSNRLKVLVILFNIITQQLLRSHPSETRTFVGRLLAETKRFHQMLKQGDIDDVRQVDITRLTAGLLQRTATAQSPTLSPSPEADARHDVLDPVLRVQDPVLRVGFPLLLSLWQVFEVHVLQYVDNEQLIRALLMEQRRVVQSLVSGLPPQPQSQHAQQHPHDARAAQYVRTIHKRYQTTLLLLTDATSLSALTGNDLQHLIRLGAYLEWEQTLAHDVSPPRIVRDLAACRAAGGLSRTGALGHGVVNGFLAWCALYGGPAGLDALPPTPRAADADAFARDPQAAAAAAADWVDSHLRDRIVAYLRRLASVQWHPLIMPITTTAAIPAASMAPTNSSRPVSAVSRAPRPAELGPGLTIGDVRQAAPGAFDPEPFRQVRQRYWDYYAVRAFYTAAEAADP</sequence>
<dbReference type="GO" id="GO:0004420">
    <property type="term" value="F:hydroxymethylglutaryl-CoA reductase (NADPH) activity"/>
    <property type="evidence" value="ECO:0007669"/>
    <property type="project" value="UniProtKB-EC"/>
</dbReference>
<dbReference type="SUPFAM" id="SSF56542">
    <property type="entry name" value="Substrate-binding domain of HMG-CoA reductase"/>
    <property type="match status" value="1"/>
</dbReference>
<keyword evidence="6" id="KW-1185">Reference proteome</keyword>
<evidence type="ECO:0000313" key="5">
    <source>
        <dbReference type="EMBL" id="RKP03120.1"/>
    </source>
</evidence>
<dbReference type="PROSITE" id="PS01192">
    <property type="entry name" value="HMG_COA_REDUCTASE_3"/>
    <property type="match status" value="1"/>
</dbReference>
<dbReference type="OrthoDB" id="310654at2759"/>
<evidence type="ECO:0000313" key="6">
    <source>
        <dbReference type="Proteomes" id="UP000274922"/>
    </source>
</evidence>
<dbReference type="AlphaFoldDB" id="A0A4P9XD58"/>
<dbReference type="InterPro" id="IPR009023">
    <property type="entry name" value="HMG_CoA_Rdtase_NAD(P)-bd_sf"/>
</dbReference>
<dbReference type="STRING" id="1555241.A0A4P9XD58"/>
<dbReference type="Proteomes" id="UP000274922">
    <property type="component" value="Unassembled WGS sequence"/>
</dbReference>
<gene>
    <name evidence="5" type="ORF">CXG81DRAFT_9957</name>
</gene>
<dbReference type="PROSITE" id="PS50065">
    <property type="entry name" value="HMG_COA_REDUCTASE_4"/>
    <property type="match status" value="1"/>
</dbReference>
<dbReference type="InterPro" id="IPR023074">
    <property type="entry name" value="HMG_CoA_Rdtase_cat_sf"/>
</dbReference>
<dbReference type="InterPro" id="IPR009029">
    <property type="entry name" value="HMG_CoA_Rdtase_sub-bd_dom_sf"/>
</dbReference>
<evidence type="ECO:0000256" key="1">
    <source>
        <dbReference type="ARBA" id="ARBA00007661"/>
    </source>
</evidence>
<feature type="compositionally biased region" description="Pro residues" evidence="4">
    <location>
        <begin position="63"/>
        <end position="76"/>
    </location>
</feature>
<dbReference type="InterPro" id="IPR023076">
    <property type="entry name" value="HMG_CoA_Rdtase_CS"/>
</dbReference>
<dbReference type="InterPro" id="IPR004553">
    <property type="entry name" value="HMG_CoA_Rdtase_bac-typ"/>
</dbReference>
<accession>A0A4P9XD58</accession>
<dbReference type="Gene3D" id="3.90.770.10">
    <property type="entry name" value="3-hydroxy-3-methylglutaryl-coenzyme A Reductase, Chain A, domain 2"/>
    <property type="match status" value="2"/>
</dbReference>
<dbReference type="Pfam" id="PF00368">
    <property type="entry name" value="HMG-CoA_red"/>
    <property type="match status" value="1"/>
</dbReference>
<protein>
    <recommendedName>
        <fullName evidence="2">hydroxymethylglutaryl-CoA reductase (NADPH)</fullName>
        <ecNumber evidence="2">1.1.1.34</ecNumber>
    </recommendedName>
</protein>
<dbReference type="GO" id="GO:0015936">
    <property type="term" value="P:coenzyme A metabolic process"/>
    <property type="evidence" value="ECO:0007669"/>
    <property type="project" value="InterPro"/>
</dbReference>
<evidence type="ECO:0000256" key="2">
    <source>
        <dbReference type="ARBA" id="ARBA00012999"/>
    </source>
</evidence>
<evidence type="ECO:0000256" key="4">
    <source>
        <dbReference type="SAM" id="MobiDB-lite"/>
    </source>
</evidence>
<dbReference type="PANTHER" id="PTHR10572:SF24">
    <property type="entry name" value="3-HYDROXY-3-METHYLGLUTARYL-COENZYME A REDUCTASE"/>
    <property type="match status" value="1"/>
</dbReference>
<proteinExistence type="inferred from homology"/>
<evidence type="ECO:0000256" key="3">
    <source>
        <dbReference type="ARBA" id="ARBA00023002"/>
    </source>
</evidence>
<feature type="region of interest" description="Disordered" evidence="4">
    <location>
        <begin position="52"/>
        <end position="83"/>
    </location>
</feature>
<feature type="compositionally biased region" description="Low complexity" evidence="4">
    <location>
        <begin position="52"/>
        <end position="62"/>
    </location>
</feature>
<dbReference type="EC" id="1.1.1.34" evidence="2"/>
<keyword evidence="3" id="KW-0560">Oxidoreductase</keyword>
<dbReference type="Gene3D" id="1.10.8.660">
    <property type="match status" value="1"/>
</dbReference>
<reference evidence="6" key="1">
    <citation type="journal article" date="2018" name="Nat. Microbiol.">
        <title>Leveraging single-cell genomics to expand the fungal tree of life.</title>
        <authorList>
            <person name="Ahrendt S.R."/>
            <person name="Quandt C.A."/>
            <person name="Ciobanu D."/>
            <person name="Clum A."/>
            <person name="Salamov A."/>
            <person name="Andreopoulos B."/>
            <person name="Cheng J.F."/>
            <person name="Woyke T."/>
            <person name="Pelin A."/>
            <person name="Henrissat B."/>
            <person name="Reynolds N.K."/>
            <person name="Benny G.L."/>
            <person name="Smith M.E."/>
            <person name="James T.Y."/>
            <person name="Grigoriev I.V."/>
        </authorList>
    </citation>
    <scope>NUCLEOTIDE SEQUENCE [LARGE SCALE GENOMIC DNA]</scope>
    <source>
        <strain evidence="6">ATCC 52028</strain>
    </source>
</reference>
<organism evidence="5 6">
    <name type="scientific">Caulochytrium protostelioides</name>
    <dbReference type="NCBI Taxonomy" id="1555241"/>
    <lineage>
        <taxon>Eukaryota</taxon>
        <taxon>Fungi</taxon>
        <taxon>Fungi incertae sedis</taxon>
        <taxon>Chytridiomycota</taxon>
        <taxon>Chytridiomycota incertae sedis</taxon>
        <taxon>Chytridiomycetes</taxon>
        <taxon>Caulochytriales</taxon>
        <taxon>Caulochytriaceae</taxon>
        <taxon>Caulochytrium</taxon>
    </lineage>
</organism>
<dbReference type="SUPFAM" id="SSF55035">
    <property type="entry name" value="NAD-binding domain of HMG-CoA reductase"/>
    <property type="match status" value="1"/>
</dbReference>
<comment type="similarity">
    <text evidence="1">Belongs to the HMG-CoA reductase family.</text>
</comment>
<dbReference type="EMBL" id="ML014128">
    <property type="protein sequence ID" value="RKP03120.1"/>
    <property type="molecule type" value="Genomic_DNA"/>
</dbReference>